<sequence length="539" mass="59613">MCETIRLINVEIQQDSIPTTKEDNGNEAQLKTNMEKEQLEFGELGSLTYIGPFGEQVATKALAAAEVPQPPLSQSNNVTSYRPKKSYMPHQKPRIRMPDEDDEHFTVPDFGRTCRLNSAMVYQTSARQGFILSFCSYTIIRTIILTSIPRCVQSKTLESDIQVLRFLKQSIDPITISSSSFLNTWTFENDPCESSGAHFLGILCTIPHENSSSRISAIDLEGEGLEGFLTSTIGNLTELTTINLSRNKFRGPIPNTLSNLENLNRLVLADNFFSGSIPNRINRLWKLGSIDLSRNRLSGSIPAVISAFRSLTLLRLSNNELSGRIPELTGLWQLSTLDLSGNQLYGNLPQLPISLRSLLLGHNLLSGEISSIMRLQHLKTLDLSDNRFSGLINQEIITLPEVSRLNVSENQFTTMAVMRSTDRSTQLQVLDMHGNRVHGHLPANLITYGNLTSINLGNNLFSGRIPLQYGEKVGGSWRSLYLDHNFLEGGLPPEFGSRALRIRGSLAQNCLRCPLNNSLCHGGQRAASECVGHSGGDSA</sequence>
<evidence type="ECO:0000256" key="4">
    <source>
        <dbReference type="ARBA" id="ARBA00022729"/>
    </source>
</evidence>
<evidence type="ECO:0000256" key="3">
    <source>
        <dbReference type="ARBA" id="ARBA00022692"/>
    </source>
</evidence>
<dbReference type="GO" id="GO:0016020">
    <property type="term" value="C:membrane"/>
    <property type="evidence" value="ECO:0007669"/>
    <property type="project" value="UniProtKB-SubCell"/>
</dbReference>
<keyword evidence="8" id="KW-0325">Glycoprotein</keyword>
<dbReference type="Proteomes" id="UP001642360">
    <property type="component" value="Unassembled WGS sequence"/>
</dbReference>
<evidence type="ECO:0000256" key="8">
    <source>
        <dbReference type="ARBA" id="ARBA00023180"/>
    </source>
</evidence>
<evidence type="ECO:0008006" key="12">
    <source>
        <dbReference type="Google" id="ProtNLM"/>
    </source>
</evidence>
<evidence type="ECO:0000256" key="7">
    <source>
        <dbReference type="ARBA" id="ARBA00023136"/>
    </source>
</evidence>
<comment type="subcellular location">
    <subcellularLocation>
        <location evidence="1">Membrane</location>
        <topology evidence="1">Single-pass membrane protein</topology>
    </subcellularLocation>
</comment>
<dbReference type="PROSITE" id="PS51450">
    <property type="entry name" value="LRR"/>
    <property type="match status" value="1"/>
</dbReference>
<protein>
    <recommendedName>
        <fullName evidence="12">Leucine-rich repeat receptor-like protein kinase</fullName>
    </recommendedName>
</protein>
<dbReference type="InterPro" id="IPR001611">
    <property type="entry name" value="Leu-rich_rpt"/>
</dbReference>
<accession>A0ABC8RF08</accession>
<dbReference type="PRINTS" id="PR00019">
    <property type="entry name" value="LEURICHRPT"/>
</dbReference>
<gene>
    <name evidence="10" type="ORF">ILEXP_LOCUS11089</name>
</gene>
<dbReference type="PANTHER" id="PTHR48009">
    <property type="entry name" value="LEUCINE-RICH REPEAT (LRR) FAMILY PROTEIN"/>
    <property type="match status" value="1"/>
</dbReference>
<keyword evidence="11" id="KW-1185">Reference proteome</keyword>
<comment type="caution">
    <text evidence="10">The sequence shown here is derived from an EMBL/GenBank/DDBJ whole genome shotgun (WGS) entry which is preliminary data.</text>
</comment>
<dbReference type="FunFam" id="3.80.10.10:FF:000041">
    <property type="entry name" value="LRR receptor-like serine/threonine-protein kinase ERECTA"/>
    <property type="match status" value="1"/>
</dbReference>
<dbReference type="AlphaFoldDB" id="A0ABC8RF08"/>
<reference evidence="10 11" key="1">
    <citation type="submission" date="2024-02" db="EMBL/GenBank/DDBJ databases">
        <authorList>
            <person name="Vignale AGUSTIN F."/>
            <person name="Sosa J E."/>
            <person name="Modenutti C."/>
        </authorList>
    </citation>
    <scope>NUCLEOTIDE SEQUENCE [LARGE SCALE GENOMIC DNA]</scope>
</reference>
<evidence type="ECO:0000256" key="5">
    <source>
        <dbReference type="ARBA" id="ARBA00022737"/>
    </source>
</evidence>
<dbReference type="Pfam" id="PF00560">
    <property type="entry name" value="LRR_1"/>
    <property type="match status" value="6"/>
</dbReference>
<evidence type="ECO:0000256" key="9">
    <source>
        <dbReference type="SAM" id="MobiDB-lite"/>
    </source>
</evidence>
<name>A0ABC8RF08_9AQUA</name>
<proteinExistence type="predicted"/>
<keyword evidence="5" id="KW-0677">Repeat</keyword>
<evidence type="ECO:0000313" key="10">
    <source>
        <dbReference type="EMBL" id="CAK9143377.1"/>
    </source>
</evidence>
<evidence type="ECO:0000256" key="6">
    <source>
        <dbReference type="ARBA" id="ARBA00022989"/>
    </source>
</evidence>
<feature type="compositionally biased region" description="Basic residues" evidence="9">
    <location>
        <begin position="82"/>
        <end position="95"/>
    </location>
</feature>
<evidence type="ECO:0000256" key="1">
    <source>
        <dbReference type="ARBA" id="ARBA00004167"/>
    </source>
</evidence>
<keyword evidence="4" id="KW-0732">Signal</keyword>
<evidence type="ECO:0000256" key="2">
    <source>
        <dbReference type="ARBA" id="ARBA00022614"/>
    </source>
</evidence>
<dbReference type="SUPFAM" id="SSF52058">
    <property type="entry name" value="L domain-like"/>
    <property type="match status" value="1"/>
</dbReference>
<organism evidence="10 11">
    <name type="scientific">Ilex paraguariensis</name>
    <name type="common">yerba mate</name>
    <dbReference type="NCBI Taxonomy" id="185542"/>
    <lineage>
        <taxon>Eukaryota</taxon>
        <taxon>Viridiplantae</taxon>
        <taxon>Streptophyta</taxon>
        <taxon>Embryophyta</taxon>
        <taxon>Tracheophyta</taxon>
        <taxon>Spermatophyta</taxon>
        <taxon>Magnoliopsida</taxon>
        <taxon>eudicotyledons</taxon>
        <taxon>Gunneridae</taxon>
        <taxon>Pentapetalae</taxon>
        <taxon>asterids</taxon>
        <taxon>campanulids</taxon>
        <taxon>Aquifoliales</taxon>
        <taxon>Aquifoliaceae</taxon>
        <taxon>Ilex</taxon>
    </lineage>
</organism>
<dbReference type="Gene3D" id="3.80.10.10">
    <property type="entry name" value="Ribonuclease Inhibitor"/>
    <property type="match status" value="3"/>
</dbReference>
<dbReference type="InterPro" id="IPR032675">
    <property type="entry name" value="LRR_dom_sf"/>
</dbReference>
<keyword evidence="7" id="KW-0472">Membrane</keyword>
<evidence type="ECO:0000313" key="11">
    <source>
        <dbReference type="Proteomes" id="UP001642360"/>
    </source>
</evidence>
<keyword evidence="3" id="KW-0812">Transmembrane</keyword>
<dbReference type="PANTHER" id="PTHR48009:SF7">
    <property type="entry name" value="LEUCINE-RICH REPEAT (LRR) FAMILY PROTEIN"/>
    <property type="match status" value="1"/>
</dbReference>
<dbReference type="FunFam" id="3.80.10.10:FF:000129">
    <property type="entry name" value="Leucine-rich repeat receptor-like kinase"/>
    <property type="match status" value="1"/>
</dbReference>
<keyword evidence="2" id="KW-0433">Leucine-rich repeat</keyword>
<keyword evidence="6" id="KW-1133">Transmembrane helix</keyword>
<dbReference type="EMBL" id="CAUOFW020001294">
    <property type="protein sequence ID" value="CAK9143377.1"/>
    <property type="molecule type" value="Genomic_DNA"/>
</dbReference>
<feature type="region of interest" description="Disordered" evidence="9">
    <location>
        <begin position="68"/>
        <end position="101"/>
    </location>
</feature>
<dbReference type="InterPro" id="IPR053213">
    <property type="entry name" value="RLP29"/>
</dbReference>